<comment type="function">
    <text evidence="6">Has oligopeptidase activity and degrades a variety of small bioactive peptides.</text>
</comment>
<accession>A0A3N5BJX7</accession>
<dbReference type="Proteomes" id="UP000277108">
    <property type="component" value="Unassembled WGS sequence"/>
</dbReference>
<comment type="similarity">
    <text evidence="6">Belongs to the peptidase M3B family.</text>
</comment>
<dbReference type="InterPro" id="IPR001567">
    <property type="entry name" value="Pept_M3A_M3B_dom"/>
</dbReference>
<keyword evidence="2 6" id="KW-0479">Metal-binding</keyword>
<dbReference type="AlphaFoldDB" id="A0A3N5BJX7"/>
<dbReference type="PANTHER" id="PTHR11804:SF45">
    <property type="entry name" value="SIMILAR TO OLIGOENDOPEPTIDASE"/>
    <property type="match status" value="1"/>
</dbReference>
<dbReference type="GO" id="GO:0046872">
    <property type="term" value="F:metal ion binding"/>
    <property type="evidence" value="ECO:0007669"/>
    <property type="project" value="UniProtKB-UniRule"/>
</dbReference>
<dbReference type="InterPro" id="IPR042088">
    <property type="entry name" value="OligoPept_F_C"/>
</dbReference>
<dbReference type="Gene3D" id="1.20.140.70">
    <property type="entry name" value="Oligopeptidase f, N-terminal domain"/>
    <property type="match status" value="1"/>
</dbReference>
<dbReference type="InterPro" id="IPR045090">
    <property type="entry name" value="Pept_M3A_M3B"/>
</dbReference>
<evidence type="ECO:0000313" key="10">
    <source>
        <dbReference type="Proteomes" id="UP000277108"/>
    </source>
</evidence>
<keyword evidence="5 6" id="KW-0482">Metalloprotease</keyword>
<evidence type="ECO:0000313" key="9">
    <source>
        <dbReference type="EMBL" id="RPF57963.1"/>
    </source>
</evidence>
<dbReference type="PANTHER" id="PTHR11804">
    <property type="entry name" value="PROTEASE M3 THIMET OLIGOPEPTIDASE-RELATED"/>
    <property type="match status" value="1"/>
</dbReference>
<dbReference type="GO" id="GO:0006518">
    <property type="term" value="P:peptide metabolic process"/>
    <property type="evidence" value="ECO:0007669"/>
    <property type="project" value="TreeGrafter"/>
</dbReference>
<feature type="domain" description="Oligopeptidase F N-terminal" evidence="8">
    <location>
        <begin position="113"/>
        <end position="179"/>
    </location>
</feature>
<dbReference type="SUPFAM" id="SSF55486">
    <property type="entry name" value="Metalloproteases ('zincins'), catalytic domain"/>
    <property type="match status" value="1"/>
</dbReference>
<dbReference type="EMBL" id="RKRK01000002">
    <property type="protein sequence ID" value="RPF57963.1"/>
    <property type="molecule type" value="Genomic_DNA"/>
</dbReference>
<keyword evidence="3 6" id="KW-0378">Hydrolase</keyword>
<name>A0A3N5BJX7_9BACL</name>
<evidence type="ECO:0000259" key="8">
    <source>
        <dbReference type="Pfam" id="PF08439"/>
    </source>
</evidence>
<protein>
    <recommendedName>
        <fullName evidence="6">Oligopeptidase F</fullName>
        <ecNumber evidence="6">3.4.24.-</ecNumber>
    </recommendedName>
</protein>
<dbReference type="GO" id="GO:0004222">
    <property type="term" value="F:metalloendopeptidase activity"/>
    <property type="evidence" value="ECO:0007669"/>
    <property type="project" value="UniProtKB-UniRule"/>
</dbReference>
<organism evidence="9 10">
    <name type="scientific">Abyssicoccus albus</name>
    <dbReference type="NCBI Taxonomy" id="1817405"/>
    <lineage>
        <taxon>Bacteria</taxon>
        <taxon>Bacillati</taxon>
        <taxon>Bacillota</taxon>
        <taxon>Bacilli</taxon>
        <taxon>Bacillales</taxon>
        <taxon>Abyssicoccaceae</taxon>
    </lineage>
</organism>
<comment type="caution">
    <text evidence="9">The sequence shown here is derived from an EMBL/GenBank/DDBJ whole genome shotgun (WGS) entry which is preliminary data.</text>
</comment>
<dbReference type="Gene3D" id="1.10.1370.20">
    <property type="entry name" value="Oligoendopeptidase f, C-terminal domain"/>
    <property type="match status" value="1"/>
</dbReference>
<evidence type="ECO:0000259" key="7">
    <source>
        <dbReference type="Pfam" id="PF01432"/>
    </source>
</evidence>
<dbReference type="NCBIfam" id="TIGR00181">
    <property type="entry name" value="pepF"/>
    <property type="match status" value="1"/>
</dbReference>
<dbReference type="Pfam" id="PF01432">
    <property type="entry name" value="Peptidase_M3"/>
    <property type="match status" value="1"/>
</dbReference>
<feature type="domain" description="Peptidase M3A/M3B catalytic" evidence="7">
    <location>
        <begin position="200"/>
        <end position="581"/>
    </location>
</feature>
<dbReference type="InterPro" id="IPR034009">
    <property type="entry name" value="M3B_PepF_4"/>
</dbReference>
<reference evidence="9 10" key="1">
    <citation type="submission" date="2018-11" db="EMBL/GenBank/DDBJ databases">
        <title>Genomic Encyclopedia of Type Strains, Phase IV (KMG-IV): sequencing the most valuable type-strain genomes for metagenomic binning, comparative biology and taxonomic classification.</title>
        <authorList>
            <person name="Goeker M."/>
        </authorList>
    </citation>
    <scope>NUCLEOTIDE SEQUENCE [LARGE SCALE GENOMIC DNA]</scope>
    <source>
        <strain evidence="9 10">DSM 29158</strain>
    </source>
</reference>
<dbReference type="GO" id="GO:0006508">
    <property type="term" value="P:proteolysis"/>
    <property type="evidence" value="ECO:0007669"/>
    <property type="project" value="UniProtKB-KW"/>
</dbReference>
<evidence type="ECO:0000256" key="3">
    <source>
        <dbReference type="ARBA" id="ARBA00022801"/>
    </source>
</evidence>
<keyword evidence="1 6" id="KW-0645">Protease</keyword>
<comment type="cofactor">
    <cofactor evidence="6">
        <name>Zn(2+)</name>
        <dbReference type="ChEBI" id="CHEBI:29105"/>
    </cofactor>
    <text evidence="6">Binds 1 zinc ion.</text>
</comment>
<evidence type="ECO:0000256" key="5">
    <source>
        <dbReference type="ARBA" id="ARBA00023049"/>
    </source>
</evidence>
<dbReference type="OrthoDB" id="9766487at2"/>
<dbReference type="Gene3D" id="1.10.287.830">
    <property type="entry name" value="putative peptidase helix hairpin domain like"/>
    <property type="match status" value="1"/>
</dbReference>
<proteinExistence type="inferred from homology"/>
<dbReference type="EC" id="3.4.24.-" evidence="6"/>
<dbReference type="InterPro" id="IPR013647">
    <property type="entry name" value="OligopepF_N_dom"/>
</dbReference>
<keyword evidence="10" id="KW-1185">Reference proteome</keyword>
<evidence type="ECO:0000256" key="4">
    <source>
        <dbReference type="ARBA" id="ARBA00022833"/>
    </source>
</evidence>
<evidence type="ECO:0000256" key="1">
    <source>
        <dbReference type="ARBA" id="ARBA00022670"/>
    </source>
</evidence>
<evidence type="ECO:0000256" key="2">
    <source>
        <dbReference type="ARBA" id="ARBA00022723"/>
    </source>
</evidence>
<keyword evidence="4 6" id="KW-0862">Zinc</keyword>
<sequence length="601" mass="70271">MTTPLRKDVEKKYTWDTSDVLLNDRSFDEQLSNVVDETKSFHEQFNQTLTTKATINNCLDEYSILLEKITRLGNYVSLNIATDQSDDLYQTEYSLFNKRYGMMMSNLSFVESEILEQDDQLLDEIINDKSTYANFIYWLKQEKPYRLDKNVEQTLAQLSSERSMPYELYDTTKLLDIKFPTLEYNGEQIELTYNSFEGTLESHPDTELRRKAYTAFYDTLKQYEHTQAKTYDIHLQMEKNMSDLRGYKNVTEYLLKPQKVDESLYHRQIDTIMEKLSPIIQKYGQLIKKVYNLEKITYQDMKVPLDPDFEPEISIEESKEYVINALKPLGEDYIKMVEDAYNHRWIDFVDNKGKSTGAFCATPYGSHPYVLITWTNLMTEVFVMAHELGHAGHFDLTNKHNNILDTDVSLYFVEAPSTMNEMLMAKSLLKQSDDPRFKRWVIASIISRTYYHNFVTHLLEAAYQREVYRKIESGESVTAEKLNTMKREVLESFFGEDIEIPEHHELTWMRQPHYYMGLYPYTYSAGLTIGTVMANRIEKEGQTAVNDWLKVLKSGDTLTPVELAKKAGIDITTDQPLIETIDYIGSLVDELERLTDEIDNK</sequence>
<gene>
    <name evidence="9" type="ORF">EDD62_0600</name>
</gene>
<dbReference type="Pfam" id="PF08439">
    <property type="entry name" value="Peptidase_M3_N"/>
    <property type="match status" value="1"/>
</dbReference>
<evidence type="ECO:0000256" key="6">
    <source>
        <dbReference type="RuleBase" id="RU368091"/>
    </source>
</evidence>
<dbReference type="InterPro" id="IPR004438">
    <property type="entry name" value="Peptidase_M3B"/>
</dbReference>
<dbReference type="CDD" id="cd09609">
    <property type="entry name" value="M3B_PepF"/>
    <property type="match status" value="1"/>
</dbReference>
<dbReference type="RefSeq" id="WP_123807471.1">
    <property type="nucleotide sequence ID" value="NZ_RKRK01000002.1"/>
</dbReference>